<proteinExistence type="predicted"/>
<evidence type="ECO:0000313" key="2">
    <source>
        <dbReference type="Proteomes" id="UP001055117"/>
    </source>
</evidence>
<reference evidence="1 2" key="1">
    <citation type="journal article" date="2021" name="Front. Microbiol.">
        <title>Comprehensive Comparative Genomics and Phenotyping of Methylobacterium Species.</title>
        <authorList>
            <person name="Alessa O."/>
            <person name="Ogura Y."/>
            <person name="Fujitani Y."/>
            <person name="Takami H."/>
            <person name="Hayashi T."/>
            <person name="Sahin N."/>
            <person name="Tani A."/>
        </authorList>
    </citation>
    <scope>NUCLEOTIDE SEQUENCE [LARGE SCALE GENOMIC DNA]</scope>
    <source>
        <strain evidence="1 2">DSM 23679</strain>
    </source>
</reference>
<keyword evidence="2" id="KW-1185">Reference proteome</keyword>
<gene>
    <name evidence="1" type="ORF">AFCDBAGC_1265</name>
</gene>
<protein>
    <submittedName>
        <fullName evidence="1">Uncharacterized protein</fullName>
    </submittedName>
</protein>
<accession>A0ABQ4QDX7</accession>
<dbReference type="EMBL" id="BPQG01000013">
    <property type="protein sequence ID" value="GJD43413.1"/>
    <property type="molecule type" value="Genomic_DNA"/>
</dbReference>
<dbReference type="Proteomes" id="UP001055117">
    <property type="component" value="Unassembled WGS sequence"/>
</dbReference>
<comment type="caution">
    <text evidence="1">The sequence shown here is derived from an EMBL/GenBank/DDBJ whole genome shotgun (WGS) entry which is preliminary data.</text>
</comment>
<evidence type="ECO:0000313" key="1">
    <source>
        <dbReference type="EMBL" id="GJD43413.1"/>
    </source>
</evidence>
<name>A0ABQ4QDX7_9HYPH</name>
<sequence>MSSERPWRPERVPVKVNGVAAPLITLIVPAFEAVLAPVTLPEKIVEAASLKVRVPRLVTSPVIVPEVVPSPICSLPAEMIVPPV</sequence>
<organism evidence="1 2">
    <name type="scientific">Methylobacterium cerastii</name>
    <dbReference type="NCBI Taxonomy" id="932741"/>
    <lineage>
        <taxon>Bacteria</taxon>
        <taxon>Pseudomonadati</taxon>
        <taxon>Pseudomonadota</taxon>
        <taxon>Alphaproteobacteria</taxon>
        <taxon>Hyphomicrobiales</taxon>
        <taxon>Methylobacteriaceae</taxon>
        <taxon>Methylobacterium</taxon>
    </lineage>
</organism>